<dbReference type="InterPro" id="IPR041698">
    <property type="entry name" value="Methyltransf_25"/>
</dbReference>
<dbReference type="Proteomes" id="UP001159427">
    <property type="component" value="Unassembled WGS sequence"/>
</dbReference>
<dbReference type="SUPFAM" id="SSF53335">
    <property type="entry name" value="S-adenosyl-L-methionine-dependent methyltransferases"/>
    <property type="match status" value="1"/>
</dbReference>
<evidence type="ECO:0000259" key="1">
    <source>
        <dbReference type="Pfam" id="PF13649"/>
    </source>
</evidence>
<dbReference type="Gene3D" id="3.40.50.150">
    <property type="entry name" value="Vaccinia Virus protein VP39"/>
    <property type="match status" value="1"/>
</dbReference>
<keyword evidence="3" id="KW-1185">Reference proteome</keyword>
<feature type="domain" description="Methyltransferase" evidence="1">
    <location>
        <begin position="43"/>
        <end position="134"/>
    </location>
</feature>
<gene>
    <name evidence="2" type="ORF">PEVE_00020267</name>
</gene>
<evidence type="ECO:0000313" key="2">
    <source>
        <dbReference type="EMBL" id="CAH3023731.1"/>
    </source>
</evidence>
<reference evidence="2 3" key="1">
    <citation type="submission" date="2022-05" db="EMBL/GenBank/DDBJ databases">
        <authorList>
            <consortium name="Genoscope - CEA"/>
            <person name="William W."/>
        </authorList>
    </citation>
    <scope>NUCLEOTIDE SEQUENCE [LARGE SCALE GENOMIC DNA]</scope>
</reference>
<accession>A0ABN8M2D2</accession>
<evidence type="ECO:0000313" key="3">
    <source>
        <dbReference type="Proteomes" id="UP001159427"/>
    </source>
</evidence>
<sequence length="204" mass="22627">MENITDFLMHDVKTQSSKHRSCTDYFDAAVTEAFQKKRSSVRILDAGAGQGLTAFYLRSLGYNNIDALTVSKERLDNAEGSGLYRNLLYTPLKAQSTLCATGAFDAVICADGVFPNEVNPDALDEMLRLVKPGGIVCFTMNAAQFDLPHDSFRLKCEELITSGKWKIMSQGITSLETGEENDNKYDESLSSESYVLVFMVIDNF</sequence>
<dbReference type="InterPro" id="IPR029063">
    <property type="entry name" value="SAM-dependent_MTases_sf"/>
</dbReference>
<dbReference type="EMBL" id="CALNXI010000272">
    <property type="protein sequence ID" value="CAH3023731.1"/>
    <property type="molecule type" value="Genomic_DNA"/>
</dbReference>
<proteinExistence type="predicted"/>
<comment type="caution">
    <text evidence="2">The sequence shown here is derived from an EMBL/GenBank/DDBJ whole genome shotgun (WGS) entry which is preliminary data.</text>
</comment>
<dbReference type="Pfam" id="PF13649">
    <property type="entry name" value="Methyltransf_25"/>
    <property type="match status" value="1"/>
</dbReference>
<organism evidence="2 3">
    <name type="scientific">Porites evermanni</name>
    <dbReference type="NCBI Taxonomy" id="104178"/>
    <lineage>
        <taxon>Eukaryota</taxon>
        <taxon>Metazoa</taxon>
        <taxon>Cnidaria</taxon>
        <taxon>Anthozoa</taxon>
        <taxon>Hexacorallia</taxon>
        <taxon>Scleractinia</taxon>
        <taxon>Fungiina</taxon>
        <taxon>Poritidae</taxon>
        <taxon>Porites</taxon>
    </lineage>
</organism>
<name>A0ABN8M2D2_9CNID</name>
<protein>
    <recommendedName>
        <fullName evidence="1">Methyltransferase domain-containing protein</fullName>
    </recommendedName>
</protein>
<dbReference type="CDD" id="cd02440">
    <property type="entry name" value="AdoMet_MTases"/>
    <property type="match status" value="1"/>
</dbReference>